<dbReference type="InterPro" id="IPR011051">
    <property type="entry name" value="RmlC_Cupin_sf"/>
</dbReference>
<protein>
    <submittedName>
        <fullName evidence="3">Helix-turn-helix domain-containing protein</fullName>
    </submittedName>
</protein>
<dbReference type="PANTHER" id="PTHR46797">
    <property type="entry name" value="HTH-TYPE TRANSCRIPTIONAL REGULATOR"/>
    <property type="match status" value="1"/>
</dbReference>
<dbReference type="CDD" id="cd02209">
    <property type="entry name" value="cupin_XRE_C"/>
    <property type="match status" value="1"/>
</dbReference>
<evidence type="ECO:0000313" key="4">
    <source>
        <dbReference type="Proteomes" id="UP000440713"/>
    </source>
</evidence>
<dbReference type="Pfam" id="PF01381">
    <property type="entry name" value="HTH_3"/>
    <property type="match status" value="1"/>
</dbReference>
<dbReference type="InterPro" id="IPR010982">
    <property type="entry name" value="Lambda_DNA-bd_dom_sf"/>
</dbReference>
<dbReference type="SUPFAM" id="SSF51182">
    <property type="entry name" value="RmlC-like cupins"/>
    <property type="match status" value="1"/>
</dbReference>
<reference evidence="3 4" key="1">
    <citation type="submission" date="2019-08" db="EMBL/GenBank/DDBJ databases">
        <title>In-depth cultivation of the pig gut microbiome towards novel bacterial diversity and tailored functional studies.</title>
        <authorList>
            <person name="Wylensek D."/>
            <person name="Hitch T.C.A."/>
            <person name="Clavel T."/>
        </authorList>
    </citation>
    <scope>NUCLEOTIDE SEQUENCE [LARGE SCALE GENOMIC DNA]</scope>
    <source>
        <strain evidence="3 4">WCA-SAB-591-4A-A</strain>
    </source>
</reference>
<dbReference type="GO" id="GO:0003700">
    <property type="term" value="F:DNA-binding transcription factor activity"/>
    <property type="evidence" value="ECO:0007669"/>
    <property type="project" value="TreeGrafter"/>
</dbReference>
<dbReference type="PROSITE" id="PS50943">
    <property type="entry name" value="HTH_CROC1"/>
    <property type="match status" value="1"/>
</dbReference>
<feature type="domain" description="HTH cro/C1-type" evidence="2">
    <location>
        <begin position="10"/>
        <end position="64"/>
    </location>
</feature>
<dbReference type="SMART" id="SM00530">
    <property type="entry name" value="HTH_XRE"/>
    <property type="match status" value="1"/>
</dbReference>
<evidence type="ECO:0000256" key="1">
    <source>
        <dbReference type="ARBA" id="ARBA00023125"/>
    </source>
</evidence>
<gene>
    <name evidence="3" type="ORF">FYJ71_02140</name>
</gene>
<dbReference type="InterPro" id="IPR014710">
    <property type="entry name" value="RmlC-like_jellyroll"/>
</dbReference>
<dbReference type="InterPro" id="IPR001387">
    <property type="entry name" value="Cro/C1-type_HTH"/>
</dbReference>
<dbReference type="Gene3D" id="2.60.120.10">
    <property type="entry name" value="Jelly Rolls"/>
    <property type="match status" value="1"/>
</dbReference>
<dbReference type="CDD" id="cd00093">
    <property type="entry name" value="HTH_XRE"/>
    <property type="match status" value="1"/>
</dbReference>
<keyword evidence="1" id="KW-0238">DNA-binding</keyword>
<dbReference type="RefSeq" id="WP_091992657.1">
    <property type="nucleotide sequence ID" value="NZ_JAQYHJ010000111.1"/>
</dbReference>
<dbReference type="Proteomes" id="UP000440713">
    <property type="component" value="Unassembled WGS sequence"/>
</dbReference>
<accession>A0A6N7XDY3</accession>
<dbReference type="PANTHER" id="PTHR46797:SF1">
    <property type="entry name" value="METHYLPHOSPHONATE SYNTHASE"/>
    <property type="match status" value="1"/>
</dbReference>
<dbReference type="GO" id="GO:0005829">
    <property type="term" value="C:cytosol"/>
    <property type="evidence" value="ECO:0007669"/>
    <property type="project" value="TreeGrafter"/>
</dbReference>
<name>A0A6N7XDY3_9FIRM</name>
<proteinExistence type="predicted"/>
<evidence type="ECO:0000313" key="3">
    <source>
        <dbReference type="EMBL" id="MST61773.1"/>
    </source>
</evidence>
<sequence length="189" mass="21348">MDIEQIGTRLTNYRKMKNLTIKDFSKVSGISTALLSQLERGIGNPSLSVLDSIARTMNISISTLFEDQVSLEKLVKRVEDQGYIKDSRKSNIEFQLLTKKSTNLSADLFRITLYPHTETPLVPFGVNELEELILVEKGTLTVCTENKESVVLKKGDTIRFIPRMSYKLENNSAHNVSVLYFASNTKEVL</sequence>
<dbReference type="GO" id="GO:0003677">
    <property type="term" value="F:DNA binding"/>
    <property type="evidence" value="ECO:0007669"/>
    <property type="project" value="UniProtKB-KW"/>
</dbReference>
<dbReference type="AlphaFoldDB" id="A0A6N7XDY3"/>
<dbReference type="Gene3D" id="1.10.260.40">
    <property type="entry name" value="lambda repressor-like DNA-binding domains"/>
    <property type="match status" value="1"/>
</dbReference>
<comment type="caution">
    <text evidence="3">The sequence shown here is derived from an EMBL/GenBank/DDBJ whole genome shotgun (WGS) entry which is preliminary data.</text>
</comment>
<dbReference type="EMBL" id="VUNE01000001">
    <property type="protein sequence ID" value="MST61773.1"/>
    <property type="molecule type" value="Genomic_DNA"/>
</dbReference>
<dbReference type="SUPFAM" id="SSF47413">
    <property type="entry name" value="lambda repressor-like DNA-binding domains"/>
    <property type="match status" value="1"/>
</dbReference>
<keyword evidence="4" id="KW-1185">Reference proteome</keyword>
<organism evidence="3 4">
    <name type="scientific">Peptostreptococcus porci</name>
    <dbReference type="NCBI Taxonomy" id="2652282"/>
    <lineage>
        <taxon>Bacteria</taxon>
        <taxon>Bacillati</taxon>
        <taxon>Bacillota</taxon>
        <taxon>Clostridia</taxon>
        <taxon>Peptostreptococcales</taxon>
        <taxon>Peptostreptococcaceae</taxon>
        <taxon>Peptostreptococcus</taxon>
    </lineage>
</organism>
<evidence type="ECO:0000259" key="2">
    <source>
        <dbReference type="PROSITE" id="PS50943"/>
    </source>
</evidence>
<dbReference type="InterPro" id="IPR050807">
    <property type="entry name" value="TransReg_Diox_bact_type"/>
</dbReference>